<evidence type="ECO:0000256" key="4">
    <source>
        <dbReference type="SAM" id="SignalP"/>
    </source>
</evidence>
<keyword evidence="1 4" id="KW-0732">Signal</keyword>
<dbReference type="CTD" id="197"/>
<evidence type="ECO:0000256" key="2">
    <source>
        <dbReference type="ARBA" id="ARBA00023157"/>
    </source>
</evidence>
<dbReference type="GeneID" id="103182166"/>
<dbReference type="SMART" id="SM00043">
    <property type="entry name" value="CY"/>
    <property type="match status" value="2"/>
</dbReference>
<dbReference type="CDD" id="cd00042">
    <property type="entry name" value="CY"/>
    <property type="match status" value="1"/>
</dbReference>
<dbReference type="AlphaFoldDB" id="K4GH33"/>
<dbReference type="OrthoDB" id="9941887at2759"/>
<feature type="signal peptide" evidence="4">
    <location>
        <begin position="1"/>
        <end position="26"/>
    </location>
</feature>
<dbReference type="Gene3D" id="3.10.450.10">
    <property type="match status" value="2"/>
</dbReference>
<organism evidence="6">
    <name type="scientific">Callorhinchus milii</name>
    <name type="common">Ghost shark</name>
    <dbReference type="NCBI Taxonomy" id="7868"/>
    <lineage>
        <taxon>Eukaryota</taxon>
        <taxon>Metazoa</taxon>
        <taxon>Chordata</taxon>
        <taxon>Craniata</taxon>
        <taxon>Vertebrata</taxon>
        <taxon>Chondrichthyes</taxon>
        <taxon>Holocephali</taxon>
        <taxon>Chimaeriformes</taxon>
        <taxon>Callorhinchidae</taxon>
        <taxon>Callorhinchus</taxon>
    </lineage>
</organism>
<feature type="chain" id="PRO_5007681100" evidence="4">
    <location>
        <begin position="27"/>
        <end position="361"/>
    </location>
</feature>
<reference evidence="6" key="1">
    <citation type="journal article" date="2012" name="PLoS ONE">
        <title>Sequencing and Analysis of Full-Length cDNAs, 5'-ESTs and 3'-ESTs from a Cartilaginous Fish, the Elephant Shark (Callorhinchus milii).</title>
        <authorList>
            <person name="Tan Y.Y."/>
            <person name="Kodzius R."/>
            <person name="Tay B.H."/>
            <person name="Tay A."/>
            <person name="Brenner S."/>
            <person name="Venkatesh B."/>
        </authorList>
    </citation>
    <scope>NUCLEOTIDE SEQUENCE</scope>
    <source>
        <tissue evidence="6">Liver</tissue>
    </source>
</reference>
<dbReference type="RefSeq" id="NP_001279349.1">
    <property type="nucleotide sequence ID" value="NM_001292420.1"/>
</dbReference>
<feature type="domain" description="Cystatin" evidence="5">
    <location>
        <begin position="148"/>
        <end position="252"/>
    </location>
</feature>
<evidence type="ECO:0000256" key="1">
    <source>
        <dbReference type="ARBA" id="ARBA00022729"/>
    </source>
</evidence>
<feature type="domain" description="Cystatin" evidence="5">
    <location>
        <begin position="24"/>
        <end position="136"/>
    </location>
</feature>
<dbReference type="InterPro" id="IPR046350">
    <property type="entry name" value="Cystatin_sf"/>
</dbReference>
<keyword evidence="3" id="KW-0325">Glycoprotein</keyword>
<evidence type="ECO:0000313" key="6">
    <source>
        <dbReference type="EMBL" id="AFM89808.1"/>
    </source>
</evidence>
<dbReference type="PANTHER" id="PTHR13814:SF16">
    <property type="entry name" value="CYSTATIN"/>
    <property type="match status" value="1"/>
</dbReference>
<name>K4GH33_CALMI</name>
<dbReference type="Pfam" id="PF00031">
    <property type="entry name" value="Cystatin"/>
    <property type="match status" value="2"/>
</dbReference>
<dbReference type="InterPro" id="IPR000010">
    <property type="entry name" value="Cystatin_dom"/>
</dbReference>
<dbReference type="GO" id="GO:0005576">
    <property type="term" value="C:extracellular region"/>
    <property type="evidence" value="ECO:0007669"/>
    <property type="project" value="TreeGrafter"/>
</dbReference>
<dbReference type="InterPro" id="IPR050735">
    <property type="entry name" value="Kininogen_Fetuin_HRG"/>
</dbReference>
<accession>K4GH33</accession>
<dbReference type="KEGG" id="cmk:103182166"/>
<dbReference type="EMBL" id="JX211412">
    <property type="protein sequence ID" value="AFM89726.1"/>
    <property type="molecule type" value="mRNA"/>
</dbReference>
<dbReference type="GO" id="GO:0004869">
    <property type="term" value="F:cysteine-type endopeptidase inhibitor activity"/>
    <property type="evidence" value="ECO:0007669"/>
    <property type="project" value="InterPro"/>
</dbReference>
<protein>
    <submittedName>
        <fullName evidence="6">Antihemorragic factor cHLP-B-like protein</fullName>
    </submittedName>
</protein>
<dbReference type="EMBL" id="JX212156">
    <property type="protein sequence ID" value="AFM90470.1"/>
    <property type="molecule type" value="mRNA"/>
</dbReference>
<dbReference type="PANTHER" id="PTHR13814">
    <property type="entry name" value="FETUIN"/>
    <property type="match status" value="1"/>
</dbReference>
<evidence type="ECO:0000256" key="3">
    <source>
        <dbReference type="ARBA" id="ARBA00023180"/>
    </source>
</evidence>
<evidence type="ECO:0000259" key="5">
    <source>
        <dbReference type="SMART" id="SM00043"/>
    </source>
</evidence>
<sequence>MFFSANMKLLGVLAVCTVLLMPCVMSQIHEAIPCDSQEVVALADLAVNHINEVEKQGYKFSLDRIENVQQLKKDGGENVYYIEIDVRETKCHILDPRPLSDCKIRSFLDTKVEGDCKVIVVTKAGAPSSVDGYRCELSPDSAEDVIEKCPNCPTLLLPNDTGVLYAVNVSLHKFNHVSNHMHKFQLRDITRASGKGVGSPVMVEFSIQETPCRKASPLCSLIALISPQNGFCAATVTPAGATAPEIVDVTCELYSTKVAPDSSTAPLEGESGTVASPEAATVAVVENNPTAASEVAISPGIMIPPKRKRAVQESSESSEELLIGTGQAGAGSEVLLKLSRFPDLPAHLTSCPGVRRHPEHL</sequence>
<dbReference type="EMBL" id="JX211494">
    <property type="protein sequence ID" value="AFM89808.1"/>
    <property type="molecule type" value="mRNA"/>
</dbReference>
<keyword evidence="2" id="KW-1015">Disulfide bond</keyword>
<proteinExistence type="evidence at transcript level"/>
<dbReference type="SUPFAM" id="SSF54403">
    <property type="entry name" value="Cystatin/monellin"/>
    <property type="match status" value="2"/>
</dbReference>